<dbReference type="InterPro" id="IPR002347">
    <property type="entry name" value="SDR_fam"/>
</dbReference>
<dbReference type="Pfam" id="PF13561">
    <property type="entry name" value="adh_short_C2"/>
    <property type="match status" value="1"/>
</dbReference>
<dbReference type="AlphaFoldDB" id="A0A9X3URB1"/>
<dbReference type="InterPro" id="IPR036291">
    <property type="entry name" value="NAD(P)-bd_dom_sf"/>
</dbReference>
<dbReference type="PANTHER" id="PTHR43639:SF1">
    <property type="entry name" value="SHORT-CHAIN DEHYDROGENASE_REDUCTASE FAMILY PROTEIN"/>
    <property type="match status" value="1"/>
</dbReference>
<dbReference type="SUPFAM" id="SSF51735">
    <property type="entry name" value="NAD(P)-binding Rossmann-fold domains"/>
    <property type="match status" value="1"/>
</dbReference>
<dbReference type="EMBL" id="JAPJZI010000002">
    <property type="protein sequence ID" value="MDA5401581.1"/>
    <property type="molecule type" value="Genomic_DNA"/>
</dbReference>
<dbReference type="PROSITE" id="PS00061">
    <property type="entry name" value="ADH_SHORT"/>
    <property type="match status" value="1"/>
</dbReference>
<proteinExistence type="inferred from homology"/>
<dbReference type="RefSeq" id="WP_267993561.1">
    <property type="nucleotide sequence ID" value="NZ_JAPJZI010000002.1"/>
</dbReference>
<dbReference type="GO" id="GO:0016491">
    <property type="term" value="F:oxidoreductase activity"/>
    <property type="evidence" value="ECO:0007669"/>
    <property type="project" value="UniProtKB-KW"/>
</dbReference>
<evidence type="ECO:0000313" key="4">
    <source>
        <dbReference type="Proteomes" id="UP001151234"/>
    </source>
</evidence>
<protein>
    <submittedName>
        <fullName evidence="3">SDR family NAD(P)-dependent oxidoreductase</fullName>
    </submittedName>
</protein>
<sequence length="260" mass="27998">MTNTSESFAVFPSLADRSVLISGGGSGIGAEIVRGFVRQGAKVAFVDLDEEASSQLIDGIDVSDTGHKPLYRHVDVTDIEAYRNVIQDLDAQLGGFDVLVNNAANDQRHAIGEVTPEYWRKALAVNLDHQFFAAQAVAKGMAKRGGGAIVNMGSCSWRVGLDQLSAYVTSKAAIEGLTNGLARELGPDGIRVNCVIPGFIKTERQVKLWLTPELEQIVYDSQCLKELIDPVYVANLVAFLSSNDARMCSSGTYTVDGGWI</sequence>
<dbReference type="InterPro" id="IPR020904">
    <property type="entry name" value="Sc_DH/Rdtase_CS"/>
</dbReference>
<dbReference type="PANTHER" id="PTHR43639">
    <property type="entry name" value="OXIDOREDUCTASE, SHORT-CHAIN DEHYDROGENASE/REDUCTASE FAMILY (AFU_ORTHOLOGUE AFUA_5G02870)"/>
    <property type="match status" value="1"/>
</dbReference>
<keyword evidence="4" id="KW-1185">Reference proteome</keyword>
<gene>
    <name evidence="3" type="ORF">OQ273_23645</name>
</gene>
<dbReference type="CDD" id="cd05233">
    <property type="entry name" value="SDR_c"/>
    <property type="match status" value="1"/>
</dbReference>
<dbReference type="Proteomes" id="UP001151234">
    <property type="component" value="Unassembled WGS sequence"/>
</dbReference>
<comment type="caution">
    <text evidence="3">The sequence shown here is derived from an EMBL/GenBank/DDBJ whole genome shotgun (WGS) entry which is preliminary data.</text>
</comment>
<keyword evidence="2" id="KW-0560">Oxidoreductase</keyword>
<dbReference type="FunFam" id="3.40.50.720:FF:000084">
    <property type="entry name" value="Short-chain dehydrogenase reductase"/>
    <property type="match status" value="1"/>
</dbReference>
<reference evidence="3" key="1">
    <citation type="submission" date="2022-11" db="EMBL/GenBank/DDBJ databases">
        <title>Draft genome sequence of Hoeflea poritis E7-10 and Hoeflea prorocentri PM5-8, separated from scleractinian coral Porites lutea and marine dinoflagellate.</title>
        <authorList>
            <person name="Zhang G."/>
            <person name="Wei Q."/>
            <person name="Cai L."/>
        </authorList>
    </citation>
    <scope>NUCLEOTIDE SEQUENCE</scope>
    <source>
        <strain evidence="3">PM5-8</strain>
    </source>
</reference>
<dbReference type="Gene3D" id="3.40.50.720">
    <property type="entry name" value="NAD(P)-binding Rossmann-like Domain"/>
    <property type="match status" value="1"/>
</dbReference>
<accession>A0A9X3URB1</accession>
<evidence type="ECO:0000256" key="1">
    <source>
        <dbReference type="ARBA" id="ARBA00006484"/>
    </source>
</evidence>
<name>A0A9X3URB1_9HYPH</name>
<dbReference type="PRINTS" id="PR00080">
    <property type="entry name" value="SDRFAMILY"/>
</dbReference>
<evidence type="ECO:0000256" key="2">
    <source>
        <dbReference type="ARBA" id="ARBA00023002"/>
    </source>
</evidence>
<evidence type="ECO:0000313" key="3">
    <source>
        <dbReference type="EMBL" id="MDA5401581.1"/>
    </source>
</evidence>
<comment type="similarity">
    <text evidence="1">Belongs to the short-chain dehydrogenases/reductases (SDR) family.</text>
</comment>
<organism evidence="3 4">
    <name type="scientific">Hoeflea prorocentri</name>
    <dbReference type="NCBI Taxonomy" id="1922333"/>
    <lineage>
        <taxon>Bacteria</taxon>
        <taxon>Pseudomonadati</taxon>
        <taxon>Pseudomonadota</taxon>
        <taxon>Alphaproteobacteria</taxon>
        <taxon>Hyphomicrobiales</taxon>
        <taxon>Rhizobiaceae</taxon>
        <taxon>Hoeflea</taxon>
    </lineage>
</organism>
<dbReference type="PRINTS" id="PR00081">
    <property type="entry name" value="GDHRDH"/>
</dbReference>